<reference evidence="1 2" key="1">
    <citation type="submission" date="2021-05" db="EMBL/GenBank/DDBJ databases">
        <title>Genome Assembly of Synthetic Allotetraploid Brassica napus Reveals Homoeologous Exchanges between Subgenomes.</title>
        <authorList>
            <person name="Davis J.T."/>
        </authorList>
    </citation>
    <scope>NUCLEOTIDE SEQUENCE [LARGE SCALE GENOMIC DNA]</scope>
    <source>
        <strain evidence="2">cv. Da-Ae</strain>
        <tissue evidence="1">Seedling</tissue>
    </source>
</reference>
<accession>A0ABQ7WYU2</accession>
<sequence length="61" mass="7224">MRGDAANSDMVEMILITRQRQWLDIVWKHHISSRRPRFDSAEHWSRRTGLKTLLKDGSGFE</sequence>
<organism evidence="1 2">
    <name type="scientific">Brassica napus</name>
    <name type="common">Rape</name>
    <dbReference type="NCBI Taxonomy" id="3708"/>
    <lineage>
        <taxon>Eukaryota</taxon>
        <taxon>Viridiplantae</taxon>
        <taxon>Streptophyta</taxon>
        <taxon>Embryophyta</taxon>
        <taxon>Tracheophyta</taxon>
        <taxon>Spermatophyta</taxon>
        <taxon>Magnoliopsida</taxon>
        <taxon>eudicotyledons</taxon>
        <taxon>Gunneridae</taxon>
        <taxon>Pentapetalae</taxon>
        <taxon>rosids</taxon>
        <taxon>malvids</taxon>
        <taxon>Brassicales</taxon>
        <taxon>Brassicaceae</taxon>
        <taxon>Brassiceae</taxon>
        <taxon>Brassica</taxon>
    </lineage>
</organism>
<dbReference type="EMBL" id="JAGKQM010003043">
    <property type="protein sequence ID" value="KAH0837367.1"/>
    <property type="molecule type" value="Genomic_DNA"/>
</dbReference>
<protein>
    <submittedName>
        <fullName evidence="1">Uncharacterized protein</fullName>
    </submittedName>
</protein>
<dbReference type="Proteomes" id="UP000824890">
    <property type="component" value="Unassembled WGS sequence"/>
</dbReference>
<gene>
    <name evidence="1" type="ORF">HID58_092395</name>
</gene>
<evidence type="ECO:0000313" key="1">
    <source>
        <dbReference type="EMBL" id="KAH0837367.1"/>
    </source>
</evidence>
<proteinExistence type="predicted"/>
<comment type="caution">
    <text evidence="1">The sequence shown here is derived from an EMBL/GenBank/DDBJ whole genome shotgun (WGS) entry which is preliminary data.</text>
</comment>
<keyword evidence="2" id="KW-1185">Reference proteome</keyword>
<name>A0ABQ7WYU2_BRANA</name>
<evidence type="ECO:0000313" key="2">
    <source>
        <dbReference type="Proteomes" id="UP000824890"/>
    </source>
</evidence>